<evidence type="ECO:0008006" key="3">
    <source>
        <dbReference type="Google" id="ProtNLM"/>
    </source>
</evidence>
<name>A0A2V4NP91_9ACTN</name>
<dbReference type="RefSeq" id="WP_110668029.1">
    <property type="nucleotide sequence ID" value="NZ_PYBW01000030.1"/>
</dbReference>
<proteinExistence type="predicted"/>
<comment type="caution">
    <text evidence="1">The sequence shown here is derived from an EMBL/GenBank/DDBJ whole genome shotgun (WGS) entry which is preliminary data.</text>
</comment>
<protein>
    <recommendedName>
        <fullName evidence="3">ESX-1 secretion-associated protein</fullName>
    </recommendedName>
</protein>
<accession>A0A2V4NP91</accession>
<reference evidence="1 2" key="1">
    <citation type="submission" date="2018-03" db="EMBL/GenBank/DDBJ databases">
        <title>Bioinformatic expansion and discovery of thiopeptide antibiotics.</title>
        <authorList>
            <person name="Schwalen C.J."/>
            <person name="Hudson G.A."/>
            <person name="Mitchell D.A."/>
        </authorList>
    </citation>
    <scope>NUCLEOTIDE SEQUENCE [LARGE SCALE GENOMIC DNA]</scope>
    <source>
        <strain evidence="1 2">ATCC 21389</strain>
    </source>
</reference>
<evidence type="ECO:0000313" key="1">
    <source>
        <dbReference type="EMBL" id="PYC82710.1"/>
    </source>
</evidence>
<keyword evidence="2" id="KW-1185">Reference proteome</keyword>
<dbReference type="Gene3D" id="1.10.287.1060">
    <property type="entry name" value="ESAT-6-like"/>
    <property type="match status" value="1"/>
</dbReference>
<sequence>MTGDGFQVRPEELTAAGSAAHAVAAVLPTQAQQLGAAVEGAAVGLPGWRTAAALGALGAAWHGVLGALGQELGGQADQLADTADRYRSGELTAAAAFRSALAGR</sequence>
<dbReference type="AlphaFoldDB" id="A0A2V4NP91"/>
<evidence type="ECO:0000313" key="2">
    <source>
        <dbReference type="Proteomes" id="UP000248039"/>
    </source>
</evidence>
<gene>
    <name evidence="1" type="ORF">C7C46_10170</name>
</gene>
<dbReference type="EMBL" id="PYBW01000030">
    <property type="protein sequence ID" value="PYC82710.1"/>
    <property type="molecule type" value="Genomic_DNA"/>
</dbReference>
<dbReference type="Proteomes" id="UP000248039">
    <property type="component" value="Unassembled WGS sequence"/>
</dbReference>
<organism evidence="1 2">
    <name type="scientific">Streptomyces tateyamensis</name>
    <dbReference type="NCBI Taxonomy" id="565073"/>
    <lineage>
        <taxon>Bacteria</taxon>
        <taxon>Bacillati</taxon>
        <taxon>Actinomycetota</taxon>
        <taxon>Actinomycetes</taxon>
        <taxon>Kitasatosporales</taxon>
        <taxon>Streptomycetaceae</taxon>
        <taxon>Streptomyces</taxon>
    </lineage>
</organism>